<comment type="caution">
    <text evidence="1">The sequence shown here is derived from an EMBL/GenBank/DDBJ whole genome shotgun (WGS) entry which is preliminary data.</text>
</comment>
<reference evidence="1 2" key="1">
    <citation type="submission" date="2020-08" db="EMBL/GenBank/DDBJ databases">
        <title>Genomic Encyclopedia of Type Strains, Phase IV (KMG-IV): sequencing the most valuable type-strain genomes for metagenomic binning, comparative biology and taxonomic classification.</title>
        <authorList>
            <person name="Goeker M."/>
        </authorList>
    </citation>
    <scope>NUCLEOTIDE SEQUENCE [LARGE SCALE GENOMIC DNA]</scope>
    <source>
        <strain evidence="1 2">DSM 26287</strain>
    </source>
</reference>
<protein>
    <submittedName>
        <fullName evidence="1">Uncharacterized protein</fullName>
    </submittedName>
</protein>
<keyword evidence="2" id="KW-1185">Reference proteome</keyword>
<sequence length="31" mass="3760">MLLYRVFFAVIITLFQDKILKFNPHYIKSSL</sequence>
<dbReference type="Proteomes" id="UP000537141">
    <property type="component" value="Unassembled WGS sequence"/>
</dbReference>
<dbReference type="EMBL" id="JACHHU010000007">
    <property type="protein sequence ID" value="MBB6542676.1"/>
    <property type="molecule type" value="Genomic_DNA"/>
</dbReference>
<proteinExistence type="predicted"/>
<dbReference type="AlphaFoldDB" id="A0A7X0NG50"/>
<evidence type="ECO:0000313" key="2">
    <source>
        <dbReference type="Proteomes" id="UP000537141"/>
    </source>
</evidence>
<accession>A0A7X0NG50</accession>
<evidence type="ECO:0000313" key="1">
    <source>
        <dbReference type="EMBL" id="MBB6542676.1"/>
    </source>
</evidence>
<name>A0A7X0NG50_9GAMM</name>
<gene>
    <name evidence="1" type="ORF">HNQ55_001176</name>
</gene>
<organism evidence="1 2">
    <name type="scientific">Thalassotalea piscium</name>
    <dbReference type="NCBI Taxonomy" id="1230533"/>
    <lineage>
        <taxon>Bacteria</taxon>
        <taxon>Pseudomonadati</taxon>
        <taxon>Pseudomonadota</taxon>
        <taxon>Gammaproteobacteria</taxon>
        <taxon>Alteromonadales</taxon>
        <taxon>Colwelliaceae</taxon>
        <taxon>Thalassotalea</taxon>
    </lineage>
</organism>